<dbReference type="Proteomes" id="UP000799424">
    <property type="component" value="Unassembled WGS sequence"/>
</dbReference>
<dbReference type="AlphaFoldDB" id="A0A6A7A6Z0"/>
<dbReference type="OrthoDB" id="3821346at2759"/>
<gene>
    <name evidence="1" type="ORF">CC86DRAFT_288325</name>
</gene>
<evidence type="ECO:0000313" key="2">
    <source>
        <dbReference type="Proteomes" id="UP000799424"/>
    </source>
</evidence>
<evidence type="ECO:0000313" key="1">
    <source>
        <dbReference type="EMBL" id="KAF2828548.1"/>
    </source>
</evidence>
<protein>
    <submittedName>
        <fullName evidence="1">Uncharacterized protein</fullName>
    </submittedName>
</protein>
<accession>A0A6A7A6Z0</accession>
<name>A0A6A7A6Z0_9PLEO</name>
<sequence>MPHGIANAVFARTSFTTCDVFIMALPYLDPLRMPSPDELIESAKPWFLDAETVWWRKFWLDCR</sequence>
<dbReference type="EMBL" id="MU006222">
    <property type="protein sequence ID" value="KAF2828548.1"/>
    <property type="molecule type" value="Genomic_DNA"/>
</dbReference>
<reference evidence="1" key="1">
    <citation type="journal article" date="2020" name="Stud. Mycol.">
        <title>101 Dothideomycetes genomes: a test case for predicting lifestyles and emergence of pathogens.</title>
        <authorList>
            <person name="Haridas S."/>
            <person name="Albert R."/>
            <person name="Binder M."/>
            <person name="Bloem J."/>
            <person name="Labutti K."/>
            <person name="Salamov A."/>
            <person name="Andreopoulos B."/>
            <person name="Baker S."/>
            <person name="Barry K."/>
            <person name="Bills G."/>
            <person name="Bluhm B."/>
            <person name="Cannon C."/>
            <person name="Castanera R."/>
            <person name="Culley D."/>
            <person name="Daum C."/>
            <person name="Ezra D."/>
            <person name="Gonzalez J."/>
            <person name="Henrissat B."/>
            <person name="Kuo A."/>
            <person name="Liang C."/>
            <person name="Lipzen A."/>
            <person name="Lutzoni F."/>
            <person name="Magnuson J."/>
            <person name="Mondo S."/>
            <person name="Nolan M."/>
            <person name="Ohm R."/>
            <person name="Pangilinan J."/>
            <person name="Park H.-J."/>
            <person name="Ramirez L."/>
            <person name="Alfaro M."/>
            <person name="Sun H."/>
            <person name="Tritt A."/>
            <person name="Yoshinaga Y."/>
            <person name="Zwiers L.-H."/>
            <person name="Turgeon B."/>
            <person name="Goodwin S."/>
            <person name="Spatafora J."/>
            <person name="Crous P."/>
            <person name="Grigoriev I."/>
        </authorList>
    </citation>
    <scope>NUCLEOTIDE SEQUENCE</scope>
    <source>
        <strain evidence="1">CBS 113818</strain>
    </source>
</reference>
<proteinExistence type="predicted"/>
<organism evidence="1 2">
    <name type="scientific">Ophiobolus disseminans</name>
    <dbReference type="NCBI Taxonomy" id="1469910"/>
    <lineage>
        <taxon>Eukaryota</taxon>
        <taxon>Fungi</taxon>
        <taxon>Dikarya</taxon>
        <taxon>Ascomycota</taxon>
        <taxon>Pezizomycotina</taxon>
        <taxon>Dothideomycetes</taxon>
        <taxon>Pleosporomycetidae</taxon>
        <taxon>Pleosporales</taxon>
        <taxon>Pleosporineae</taxon>
        <taxon>Phaeosphaeriaceae</taxon>
        <taxon>Ophiobolus</taxon>
    </lineage>
</organism>
<keyword evidence="2" id="KW-1185">Reference proteome</keyword>